<dbReference type="AlphaFoldDB" id="A0A1B7SWI2"/>
<feature type="region of interest" description="Disordered" evidence="1">
    <location>
        <begin position="224"/>
        <end position="255"/>
    </location>
</feature>
<accession>A0A1B7SWI2</accession>
<feature type="compositionally biased region" description="Basic and acidic residues" evidence="1">
    <location>
        <begin position="9"/>
        <end position="25"/>
    </location>
</feature>
<evidence type="ECO:0000313" key="3">
    <source>
        <dbReference type="Proteomes" id="UP000092321"/>
    </source>
</evidence>
<feature type="compositionally biased region" description="Basic and acidic residues" evidence="1">
    <location>
        <begin position="105"/>
        <end position="122"/>
    </location>
</feature>
<sequence>MFQKAKITPKKDQINKKNITPKKDQINKKNVINNSLKQPMKKNLMNNKDENLNQILKKTQPQIPTKTNDSANTVFKNLPSDKNQNDIKLQDSFNLRRVNNATIGENKEEKEESKESSFKDNKKDLSSITNLEFGNNNLKFSFGLSSSKQTESSNFNNVESQPTKVIGFGNKSSSLFTNNNGSISNKTEPKQFGISETEFKPQNLGLNGTPTFKPSAVTSLINTNNQETPIKQTPDKPPKPIMNPELPKKQHSDSPIIDKGLIKKNTYKIIYNEILSETADLFLNDILVNKFLLNITMETKSDLCYQKNLKAKYLTKILNKYKTLQLTKLKKNQMEISIMATKNLISDKRQRQISLNEFLSQQSNTKSSNFLNLTPVKNEKRQLKITKQLLLNNKNTNILKHYLNHINYNIKTNNNFNKMDKVDLDWLVYTCDWSDSSIKSILKIIGLNQIPFTTQQENVDLRISRYKPNFVPNNTQLFIFNTGITNNDIFDIDDFMDKEFIKLKQMINEISRLNHYKIDVLIVYWSNGHSKMFDLEGLCKFDIVNSVELVNINNESFINDMKLVMNSISTKFRFKFNGDIGHQFLQSKLKELLDTKIIGRSPMFEKKTLNIINVKICSI</sequence>
<dbReference type="EMBL" id="LXPE01000592">
    <property type="protein sequence ID" value="OBA20829.1"/>
    <property type="molecule type" value="Genomic_DNA"/>
</dbReference>
<comment type="caution">
    <text evidence="2">The sequence shown here is derived from an EMBL/GenBank/DDBJ whole genome shotgun (WGS) entry which is preliminary data.</text>
</comment>
<feature type="region of interest" description="Disordered" evidence="1">
    <location>
        <begin position="1"/>
        <end position="25"/>
    </location>
</feature>
<evidence type="ECO:0000256" key="1">
    <source>
        <dbReference type="SAM" id="MobiDB-lite"/>
    </source>
</evidence>
<evidence type="ECO:0000313" key="2">
    <source>
        <dbReference type="EMBL" id="OBA20829.1"/>
    </source>
</evidence>
<reference evidence="3" key="1">
    <citation type="journal article" date="2016" name="Proc. Natl. Acad. Sci. U.S.A.">
        <title>Comparative genomics of biotechnologically important yeasts.</title>
        <authorList>
            <person name="Riley R."/>
            <person name="Haridas S."/>
            <person name="Wolfe K.H."/>
            <person name="Lopes M.R."/>
            <person name="Hittinger C.T."/>
            <person name="Goeker M."/>
            <person name="Salamov A.A."/>
            <person name="Wisecaver J.H."/>
            <person name="Long T.M."/>
            <person name="Calvey C.H."/>
            <person name="Aerts A.L."/>
            <person name="Barry K.W."/>
            <person name="Choi C."/>
            <person name="Clum A."/>
            <person name="Coughlan A.Y."/>
            <person name="Deshpande S."/>
            <person name="Douglass A.P."/>
            <person name="Hanson S.J."/>
            <person name="Klenk H.-P."/>
            <person name="LaButti K.M."/>
            <person name="Lapidus A."/>
            <person name="Lindquist E.A."/>
            <person name="Lipzen A.M."/>
            <person name="Meier-Kolthoff J.P."/>
            <person name="Ohm R.A."/>
            <person name="Otillar R.P."/>
            <person name="Pangilinan J.L."/>
            <person name="Peng Y."/>
            <person name="Rokas A."/>
            <person name="Rosa C.A."/>
            <person name="Scheuner C."/>
            <person name="Sibirny A.A."/>
            <person name="Slot J.C."/>
            <person name="Stielow J.B."/>
            <person name="Sun H."/>
            <person name="Kurtzman C.P."/>
            <person name="Blackwell M."/>
            <person name="Grigoriev I.V."/>
            <person name="Jeffries T.W."/>
        </authorList>
    </citation>
    <scope>NUCLEOTIDE SEQUENCE [LARGE SCALE GENOMIC DNA]</scope>
    <source>
        <strain evidence="3">NRRL Y-1626</strain>
    </source>
</reference>
<dbReference type="Proteomes" id="UP000092321">
    <property type="component" value="Unassembled WGS sequence"/>
</dbReference>
<protein>
    <submittedName>
        <fullName evidence="2">Uncharacterized protein</fullName>
    </submittedName>
</protein>
<gene>
    <name evidence="2" type="ORF">HANVADRAFT_8579</name>
</gene>
<keyword evidence="3" id="KW-1185">Reference proteome</keyword>
<organism evidence="2 3">
    <name type="scientific">Hanseniaspora valbyensis NRRL Y-1626</name>
    <dbReference type="NCBI Taxonomy" id="766949"/>
    <lineage>
        <taxon>Eukaryota</taxon>
        <taxon>Fungi</taxon>
        <taxon>Dikarya</taxon>
        <taxon>Ascomycota</taxon>
        <taxon>Saccharomycotina</taxon>
        <taxon>Saccharomycetes</taxon>
        <taxon>Saccharomycodales</taxon>
        <taxon>Saccharomycodaceae</taxon>
        <taxon>Hanseniaspora</taxon>
    </lineage>
</organism>
<name>A0A1B7SWI2_9ASCO</name>
<proteinExistence type="predicted"/>
<feature type="region of interest" description="Disordered" evidence="1">
    <location>
        <begin position="99"/>
        <end position="122"/>
    </location>
</feature>